<dbReference type="AlphaFoldDB" id="A0A0J6WUJ5"/>
<organism evidence="1 2">
    <name type="scientific">Megasphaera cerevisiae DSM 20462</name>
    <dbReference type="NCBI Taxonomy" id="1122219"/>
    <lineage>
        <taxon>Bacteria</taxon>
        <taxon>Bacillati</taxon>
        <taxon>Bacillota</taxon>
        <taxon>Negativicutes</taxon>
        <taxon>Veillonellales</taxon>
        <taxon>Veillonellaceae</taxon>
        <taxon>Megasphaera</taxon>
    </lineage>
</organism>
<evidence type="ECO:0000313" key="2">
    <source>
        <dbReference type="Proteomes" id="UP000036503"/>
    </source>
</evidence>
<evidence type="ECO:0008006" key="3">
    <source>
        <dbReference type="Google" id="ProtNLM"/>
    </source>
</evidence>
<dbReference type="Proteomes" id="UP000036503">
    <property type="component" value="Unassembled WGS sequence"/>
</dbReference>
<evidence type="ECO:0000313" key="1">
    <source>
        <dbReference type="EMBL" id="KMO85858.1"/>
    </source>
</evidence>
<reference evidence="1 2" key="1">
    <citation type="submission" date="2015-06" db="EMBL/GenBank/DDBJ databases">
        <title>Draft genome sequence of beer spoilage bacterium Megasphaera cerevisiae type strain 20462.</title>
        <authorList>
            <person name="Kutumbaka K."/>
            <person name="Pasmowitz J."/>
            <person name="Mategko J."/>
            <person name="Reyes D."/>
            <person name="Friedrich A."/>
            <person name="Han S."/>
            <person name="Martens-Habbena W."/>
            <person name="Neal-McKinney J."/>
            <person name="Janagama H.K."/>
            <person name="Nadala C."/>
            <person name="Samadpour M."/>
        </authorList>
    </citation>
    <scope>NUCLEOTIDE SEQUENCE [LARGE SCALE GENOMIC DNA]</scope>
    <source>
        <strain evidence="1 2">DSM 20462</strain>
    </source>
</reference>
<dbReference type="Pfam" id="PF09950">
    <property type="entry name" value="Major_capside"/>
    <property type="match status" value="1"/>
</dbReference>
<dbReference type="PATRIC" id="fig|1122219.3.peg.2208"/>
<name>A0A0J6WUJ5_9FIRM</name>
<sequence>MRTWQTQDVSGGGSTAQAFLIGELEKQDPRLLEPMTSITAPRDIDMIPGGGWVDITSNVFVHYATSGNDEDAIGGSETNNIPIATANISKDVFKVHTFMETLKIPIYDELKLQQIGRSLQQILDDGLRLNFNKLLDRNVYVGISKTGTYGLVNNKLVTAQNVALNEAGSSRLWIDKTPLEIMYDINTAINYTWANSEYDLDGMANHILINPDNYAYITNAPVTAAGSQSILNYLLENNIATKQGRPLSIFPSRWCGDQTSKPGVGSTNRMVAYVKLPKRVNIDLPVPLSRIMQGPNTQGGSYETLYAGQFSQVKLLAPTSMAYYDGI</sequence>
<protein>
    <recommendedName>
        <fullName evidence="3">DUF2184 domain-containing protein</fullName>
    </recommendedName>
</protein>
<gene>
    <name evidence="1" type="ORF">AB840_11280</name>
</gene>
<proteinExistence type="predicted"/>
<dbReference type="PIRSF" id="PIRSF029202">
    <property type="entry name" value="UCP029202"/>
    <property type="match status" value="1"/>
</dbReference>
<accession>A0A0J6WUJ5</accession>
<dbReference type="InParanoid" id="A0A0J6WUJ5"/>
<keyword evidence="2" id="KW-1185">Reference proteome</keyword>
<dbReference type="EMBL" id="LEKT01000043">
    <property type="protein sequence ID" value="KMO85858.1"/>
    <property type="molecule type" value="Genomic_DNA"/>
</dbReference>
<comment type="caution">
    <text evidence="1">The sequence shown here is derived from an EMBL/GenBank/DDBJ whole genome shotgun (WGS) entry which is preliminary data.</text>
</comment>
<dbReference type="InterPro" id="IPR020049">
    <property type="entry name" value="Major_capsid-like"/>
</dbReference>